<evidence type="ECO:0000313" key="5">
    <source>
        <dbReference type="Proteomes" id="UP000660885"/>
    </source>
</evidence>
<protein>
    <submittedName>
        <fullName evidence="4">SpoIIE family protein phosphatase</fullName>
    </submittedName>
</protein>
<name>A0ABS1TWV0_9PROT</name>
<dbReference type="RefSeq" id="WP_202830075.1">
    <property type="nucleotide sequence ID" value="NZ_JAETWB010000001.1"/>
</dbReference>
<feature type="domain" description="FHA" evidence="3">
    <location>
        <begin position="49"/>
        <end position="98"/>
    </location>
</feature>
<dbReference type="EMBL" id="JAETWB010000001">
    <property type="protein sequence ID" value="MBL6076918.1"/>
    <property type="molecule type" value="Genomic_DNA"/>
</dbReference>
<dbReference type="Pfam" id="PF00498">
    <property type="entry name" value="FHA"/>
    <property type="match status" value="1"/>
</dbReference>
<dbReference type="SMART" id="SM00240">
    <property type="entry name" value="FHA"/>
    <property type="match status" value="1"/>
</dbReference>
<accession>A0ABS1TWV0</accession>
<dbReference type="InterPro" id="IPR008984">
    <property type="entry name" value="SMAD_FHA_dom_sf"/>
</dbReference>
<dbReference type="Gene3D" id="3.60.40.10">
    <property type="entry name" value="PPM-type phosphatase domain"/>
    <property type="match status" value="1"/>
</dbReference>
<sequence>MTAPPADSEETMIRRGPRLAEAPEAVLHVLVLSQEGGETRRIPLGSEPFRIGRVAGNDLVLPALEVSRHHALLTVAGEGASLTDLESTNGTWLDGERLSGTAPLAPGARLAIGPFALQYQRGRQREMERAAELEREMERAIRYVQALLPHPITEGRVRAEWSFLPSASIGGDAFGYRWVDAERFAVFILDVAGHGAGSALLAASAMNMLRAGIGSDPAAVLAGLNDSFQMEDQGGLFFTIWYGVADLAARRLDYAAAGHHPGFLLQPGAAAPEALATRNPPVGMMPGSRFRTGSAALPAGARLLLFSDGAFETRAPDGRQLGLEDFLPHLPLGGPPATGAPERLLQAARSLSRPGPFADDVSILSLDFA</sequence>
<dbReference type="InterPro" id="IPR001932">
    <property type="entry name" value="PPM-type_phosphatase-like_dom"/>
</dbReference>
<dbReference type="InterPro" id="IPR000253">
    <property type="entry name" value="FHA_dom"/>
</dbReference>
<evidence type="ECO:0000313" key="4">
    <source>
        <dbReference type="EMBL" id="MBL6076918.1"/>
    </source>
</evidence>
<dbReference type="SMART" id="SM00331">
    <property type="entry name" value="PP2C_SIG"/>
    <property type="match status" value="1"/>
</dbReference>
<dbReference type="InterPro" id="IPR052016">
    <property type="entry name" value="Bact_Sigma-Reg"/>
</dbReference>
<dbReference type="PROSITE" id="PS50006">
    <property type="entry name" value="FHA_DOMAIN"/>
    <property type="match status" value="1"/>
</dbReference>
<gene>
    <name evidence="4" type="ORF">JMJ56_02805</name>
</gene>
<evidence type="ECO:0000259" key="3">
    <source>
        <dbReference type="PROSITE" id="PS50006"/>
    </source>
</evidence>
<evidence type="ECO:0000256" key="2">
    <source>
        <dbReference type="SAM" id="Coils"/>
    </source>
</evidence>
<keyword evidence="5" id="KW-1185">Reference proteome</keyword>
<dbReference type="Proteomes" id="UP000660885">
    <property type="component" value="Unassembled WGS sequence"/>
</dbReference>
<proteinExistence type="predicted"/>
<reference evidence="4 5" key="1">
    <citation type="submission" date="2021-01" db="EMBL/GenBank/DDBJ databases">
        <title>Belnapia mucosa sp. nov. and Belnapia arida sp. nov., isolated from the Tabernas Desert (Almeria, Spain).</title>
        <authorList>
            <person name="Molina-Menor E."/>
            <person name="Vidal-Verdu A."/>
            <person name="Calonge A."/>
            <person name="Satari L."/>
            <person name="Pereto J."/>
            <person name="Porcar M."/>
        </authorList>
    </citation>
    <scope>NUCLEOTIDE SEQUENCE [LARGE SCALE GENOMIC DNA]</scope>
    <source>
        <strain evidence="4 5">T18</strain>
    </source>
</reference>
<dbReference type="Gene3D" id="2.60.200.20">
    <property type="match status" value="1"/>
</dbReference>
<evidence type="ECO:0000256" key="1">
    <source>
        <dbReference type="ARBA" id="ARBA00022801"/>
    </source>
</evidence>
<dbReference type="CDD" id="cd00060">
    <property type="entry name" value="FHA"/>
    <property type="match status" value="1"/>
</dbReference>
<keyword evidence="1" id="KW-0378">Hydrolase</keyword>
<organism evidence="4 5">
    <name type="scientific">Belnapia arida</name>
    <dbReference type="NCBI Taxonomy" id="2804533"/>
    <lineage>
        <taxon>Bacteria</taxon>
        <taxon>Pseudomonadati</taxon>
        <taxon>Pseudomonadota</taxon>
        <taxon>Alphaproteobacteria</taxon>
        <taxon>Acetobacterales</taxon>
        <taxon>Roseomonadaceae</taxon>
        <taxon>Belnapia</taxon>
    </lineage>
</organism>
<dbReference type="Pfam" id="PF07228">
    <property type="entry name" value="SpoIIE"/>
    <property type="match status" value="1"/>
</dbReference>
<dbReference type="InterPro" id="IPR036457">
    <property type="entry name" value="PPM-type-like_dom_sf"/>
</dbReference>
<dbReference type="PANTHER" id="PTHR43156">
    <property type="entry name" value="STAGE II SPORULATION PROTEIN E-RELATED"/>
    <property type="match status" value="1"/>
</dbReference>
<dbReference type="SUPFAM" id="SSF49879">
    <property type="entry name" value="SMAD/FHA domain"/>
    <property type="match status" value="1"/>
</dbReference>
<dbReference type="PANTHER" id="PTHR43156:SF2">
    <property type="entry name" value="STAGE II SPORULATION PROTEIN E"/>
    <property type="match status" value="1"/>
</dbReference>
<comment type="caution">
    <text evidence="4">The sequence shown here is derived from an EMBL/GenBank/DDBJ whole genome shotgun (WGS) entry which is preliminary data.</text>
</comment>
<feature type="coiled-coil region" evidence="2">
    <location>
        <begin position="116"/>
        <end position="143"/>
    </location>
</feature>
<keyword evidence="2" id="KW-0175">Coiled coil</keyword>